<dbReference type="InterPro" id="IPR000700">
    <property type="entry name" value="PAS-assoc_C"/>
</dbReference>
<evidence type="ECO:0000259" key="2">
    <source>
        <dbReference type="PROSITE" id="PS50112"/>
    </source>
</evidence>
<evidence type="ECO:0000313" key="6">
    <source>
        <dbReference type="EMBL" id="MDL5155093.1"/>
    </source>
</evidence>
<dbReference type="EMBL" id="JASVWF010000001">
    <property type="protein sequence ID" value="MDL5155093.1"/>
    <property type="molecule type" value="Genomic_DNA"/>
</dbReference>
<evidence type="ECO:0000313" key="7">
    <source>
        <dbReference type="Proteomes" id="UP001231924"/>
    </source>
</evidence>
<organism evidence="6 7">
    <name type="scientific">Actinomycetospora termitidis</name>
    <dbReference type="NCBI Taxonomy" id="3053470"/>
    <lineage>
        <taxon>Bacteria</taxon>
        <taxon>Bacillati</taxon>
        <taxon>Actinomycetota</taxon>
        <taxon>Actinomycetes</taxon>
        <taxon>Pseudonocardiales</taxon>
        <taxon>Pseudonocardiaceae</taxon>
        <taxon>Actinomycetospora</taxon>
    </lineage>
</organism>
<gene>
    <name evidence="6" type="ORF">QRT03_03925</name>
</gene>
<dbReference type="SMART" id="SM00086">
    <property type="entry name" value="PAC"/>
    <property type="match status" value="1"/>
</dbReference>
<dbReference type="Gene3D" id="3.20.20.450">
    <property type="entry name" value="EAL domain"/>
    <property type="match status" value="1"/>
</dbReference>
<dbReference type="PROSITE" id="PS50883">
    <property type="entry name" value="EAL"/>
    <property type="match status" value="1"/>
</dbReference>
<feature type="domain" description="PAC" evidence="3">
    <location>
        <begin position="291"/>
        <end position="343"/>
    </location>
</feature>
<evidence type="ECO:0000259" key="5">
    <source>
        <dbReference type="PROSITE" id="PS50887"/>
    </source>
</evidence>
<dbReference type="NCBIfam" id="TIGR00229">
    <property type="entry name" value="sensory_box"/>
    <property type="match status" value="1"/>
</dbReference>
<dbReference type="Proteomes" id="UP001231924">
    <property type="component" value="Unassembled WGS sequence"/>
</dbReference>
<name>A0ABT7M354_9PSEU</name>
<dbReference type="Pfam" id="PF13426">
    <property type="entry name" value="PAS_9"/>
    <property type="match status" value="1"/>
</dbReference>
<evidence type="ECO:0000259" key="3">
    <source>
        <dbReference type="PROSITE" id="PS50113"/>
    </source>
</evidence>
<dbReference type="CDD" id="cd01948">
    <property type="entry name" value="EAL"/>
    <property type="match status" value="1"/>
</dbReference>
<dbReference type="InterPro" id="IPR000160">
    <property type="entry name" value="GGDEF_dom"/>
</dbReference>
<comment type="caution">
    <text evidence="6">The sequence shown here is derived from an EMBL/GenBank/DDBJ whole genome shotgun (WGS) entry which is preliminary data.</text>
</comment>
<proteinExistence type="predicted"/>
<dbReference type="PROSITE" id="PS50113">
    <property type="entry name" value="PAC"/>
    <property type="match status" value="1"/>
</dbReference>
<feature type="region of interest" description="Disordered" evidence="1">
    <location>
        <begin position="1"/>
        <end position="64"/>
    </location>
</feature>
<dbReference type="PANTHER" id="PTHR44757">
    <property type="entry name" value="DIGUANYLATE CYCLASE DGCP"/>
    <property type="match status" value="1"/>
</dbReference>
<dbReference type="InterPro" id="IPR043128">
    <property type="entry name" value="Rev_trsase/Diguanyl_cyclase"/>
</dbReference>
<dbReference type="SUPFAM" id="SSF55073">
    <property type="entry name" value="Nucleotide cyclase"/>
    <property type="match status" value="1"/>
</dbReference>
<dbReference type="Gene3D" id="3.30.450.20">
    <property type="entry name" value="PAS domain"/>
    <property type="match status" value="1"/>
</dbReference>
<keyword evidence="7" id="KW-1185">Reference proteome</keyword>
<accession>A0ABT7M354</accession>
<dbReference type="RefSeq" id="WP_286051193.1">
    <property type="nucleotide sequence ID" value="NZ_JASVWF010000001.1"/>
</dbReference>
<dbReference type="InterPro" id="IPR035919">
    <property type="entry name" value="EAL_sf"/>
</dbReference>
<dbReference type="CDD" id="cd01949">
    <property type="entry name" value="GGDEF"/>
    <property type="match status" value="1"/>
</dbReference>
<dbReference type="InterPro" id="IPR029787">
    <property type="entry name" value="Nucleotide_cyclase"/>
</dbReference>
<dbReference type="Gene3D" id="3.30.70.270">
    <property type="match status" value="1"/>
</dbReference>
<reference evidence="6 7" key="1">
    <citation type="submission" date="2023-06" db="EMBL/GenBank/DDBJ databases">
        <title>Actinomycetospora Odt1-22.</title>
        <authorList>
            <person name="Supong K."/>
        </authorList>
    </citation>
    <scope>NUCLEOTIDE SEQUENCE [LARGE SCALE GENOMIC DNA]</scope>
    <source>
        <strain evidence="6 7">Odt1-22</strain>
    </source>
</reference>
<feature type="domain" description="GGDEF" evidence="5">
    <location>
        <begin position="376"/>
        <end position="509"/>
    </location>
</feature>
<dbReference type="InterPro" id="IPR000014">
    <property type="entry name" value="PAS"/>
</dbReference>
<dbReference type="SMART" id="SM00052">
    <property type="entry name" value="EAL"/>
    <property type="match status" value="1"/>
</dbReference>
<dbReference type="NCBIfam" id="TIGR00254">
    <property type="entry name" value="GGDEF"/>
    <property type="match status" value="1"/>
</dbReference>
<feature type="region of interest" description="Disordered" evidence="1">
    <location>
        <begin position="773"/>
        <end position="796"/>
    </location>
</feature>
<dbReference type="SMART" id="SM00267">
    <property type="entry name" value="GGDEF"/>
    <property type="match status" value="1"/>
</dbReference>
<dbReference type="SUPFAM" id="SSF55785">
    <property type="entry name" value="PYP-like sensor domain (PAS domain)"/>
    <property type="match status" value="1"/>
</dbReference>
<dbReference type="PROSITE" id="PS50887">
    <property type="entry name" value="GGDEF"/>
    <property type="match status" value="1"/>
</dbReference>
<dbReference type="PANTHER" id="PTHR44757:SF2">
    <property type="entry name" value="BIOFILM ARCHITECTURE MAINTENANCE PROTEIN MBAA"/>
    <property type="match status" value="1"/>
</dbReference>
<dbReference type="PROSITE" id="PS50112">
    <property type="entry name" value="PAS"/>
    <property type="match status" value="1"/>
</dbReference>
<dbReference type="CDD" id="cd00130">
    <property type="entry name" value="PAS"/>
    <property type="match status" value="1"/>
</dbReference>
<dbReference type="InterPro" id="IPR001633">
    <property type="entry name" value="EAL_dom"/>
</dbReference>
<dbReference type="InterPro" id="IPR035965">
    <property type="entry name" value="PAS-like_dom_sf"/>
</dbReference>
<evidence type="ECO:0000256" key="1">
    <source>
        <dbReference type="SAM" id="MobiDB-lite"/>
    </source>
</evidence>
<feature type="domain" description="EAL" evidence="4">
    <location>
        <begin position="518"/>
        <end position="777"/>
    </location>
</feature>
<dbReference type="InterPro" id="IPR001610">
    <property type="entry name" value="PAC"/>
</dbReference>
<feature type="domain" description="PAS" evidence="2">
    <location>
        <begin position="217"/>
        <end position="287"/>
    </location>
</feature>
<dbReference type="SUPFAM" id="SSF141868">
    <property type="entry name" value="EAL domain-like"/>
    <property type="match status" value="1"/>
</dbReference>
<evidence type="ECO:0000259" key="4">
    <source>
        <dbReference type="PROSITE" id="PS50883"/>
    </source>
</evidence>
<protein>
    <submittedName>
        <fullName evidence="6">EAL domain-containing protein</fullName>
    </submittedName>
</protein>
<dbReference type="Pfam" id="PF00563">
    <property type="entry name" value="EAL"/>
    <property type="match status" value="1"/>
</dbReference>
<sequence length="796" mass="86392">MTEIWAHSDAPGLPGTAGPPRPAGPPRSADRRRAATVPPPGPPGPVRRAGEPAAPAVAKADPEADPEVASAVVELSAEDDAAVEVLAREWADEVEGTSYVPMGSDELVEYLTEISVDLVGALRTRPARTAAGHDAGRRLVHAHFTGPSTVERTLMLLGARLPELLGEDLREDVLALVGALAAGYATTLRDRTLDEQEAIRRAVIVARHQTEQALHASEARFRAMFYEAAIGIGLGDMQGRIVEVNPALTQMFGYTAQEMRRLTVGELAHPEDLPSVWVLYERLLAGELDNFRIEKRFYRKDGEEIICNLTLSLVRDERGRPSYQVAMLEDVTERHELQSHLEYQAYHDTLTTLPNRALFSDRVDRIFSTTPAGSTRRVGLCFLDLDGFKAVNDSLGHEVGDSMLQAVADRLAEQAADGELVARMGGDEFVVLVENSRGVEQLVDLAERVLAALAEPLELAGQELAVSASIGIVERPVVGGDASELMRAADITLYSAKADGRGRWALHDPHRDEAEITRFALSAAMPTAIEREEFFVLYQPLVSMADHGMRGVEALVRWHHPRLGVLGPGRFIGLAEETGAIVALGHWVLRRACRDARRWYDEFGDDAPFVSVNVAPRQLHELSLLADVEAVLAETGLPARLLQIELTERALTTDEGAPLKTLDGLRALGVRIAIDDFGTGYSSLSYLRTLPVDVIKLDGSFGERLRAEDVSDIVDERIVGTLVDLGHALGMTVCAEGVETSAQAGRLRRLGCDEGQGWLFAAALPREDIGDVLRDPDAPTWPGPRAVDGRATSSAP</sequence>
<dbReference type="Pfam" id="PF00990">
    <property type="entry name" value="GGDEF"/>
    <property type="match status" value="1"/>
</dbReference>
<dbReference type="SMART" id="SM00091">
    <property type="entry name" value="PAS"/>
    <property type="match status" value="1"/>
</dbReference>
<dbReference type="InterPro" id="IPR052155">
    <property type="entry name" value="Biofilm_reg_signaling"/>
</dbReference>